<evidence type="ECO:0000313" key="2">
    <source>
        <dbReference type="EMBL" id="MCD7469976.1"/>
    </source>
</evidence>
<gene>
    <name evidence="2" type="ORF">HAX54_009473</name>
</gene>
<reference evidence="2 3" key="1">
    <citation type="journal article" date="2021" name="BMC Genomics">
        <title>Datura genome reveals duplications of psychoactive alkaloid biosynthetic genes and high mutation rate following tissue culture.</title>
        <authorList>
            <person name="Rajewski A."/>
            <person name="Carter-House D."/>
            <person name="Stajich J."/>
            <person name="Litt A."/>
        </authorList>
    </citation>
    <scope>NUCLEOTIDE SEQUENCE [LARGE SCALE GENOMIC DNA]</scope>
    <source>
        <strain evidence="2">AR-01</strain>
    </source>
</reference>
<comment type="caution">
    <text evidence="2">The sequence shown here is derived from an EMBL/GenBank/DDBJ whole genome shotgun (WGS) entry which is preliminary data.</text>
</comment>
<evidence type="ECO:0000313" key="3">
    <source>
        <dbReference type="Proteomes" id="UP000823775"/>
    </source>
</evidence>
<organism evidence="2 3">
    <name type="scientific">Datura stramonium</name>
    <name type="common">Jimsonweed</name>
    <name type="synonym">Common thornapple</name>
    <dbReference type="NCBI Taxonomy" id="4076"/>
    <lineage>
        <taxon>Eukaryota</taxon>
        <taxon>Viridiplantae</taxon>
        <taxon>Streptophyta</taxon>
        <taxon>Embryophyta</taxon>
        <taxon>Tracheophyta</taxon>
        <taxon>Spermatophyta</taxon>
        <taxon>Magnoliopsida</taxon>
        <taxon>eudicotyledons</taxon>
        <taxon>Gunneridae</taxon>
        <taxon>Pentapetalae</taxon>
        <taxon>asterids</taxon>
        <taxon>lamiids</taxon>
        <taxon>Solanales</taxon>
        <taxon>Solanaceae</taxon>
        <taxon>Solanoideae</taxon>
        <taxon>Datureae</taxon>
        <taxon>Datura</taxon>
    </lineage>
</organism>
<feature type="region of interest" description="Disordered" evidence="1">
    <location>
        <begin position="1"/>
        <end position="56"/>
    </location>
</feature>
<feature type="compositionally biased region" description="Pro residues" evidence="1">
    <location>
        <begin position="39"/>
        <end position="50"/>
    </location>
</feature>
<feature type="non-terminal residue" evidence="2">
    <location>
        <position position="82"/>
    </location>
</feature>
<evidence type="ECO:0000256" key="1">
    <source>
        <dbReference type="SAM" id="MobiDB-lite"/>
    </source>
</evidence>
<accession>A0ABS8TES8</accession>
<keyword evidence="3" id="KW-1185">Reference proteome</keyword>
<protein>
    <submittedName>
        <fullName evidence="2">Uncharacterized protein</fullName>
    </submittedName>
</protein>
<sequence length="82" mass="8781">MHAWDIPENPVVPSTESAPLGKDLNEPTPSMSGNDSEEAPPPRSSPPPPSSKQSGLQNLVDMTHAHKNHLTKLAKNLLALIL</sequence>
<proteinExistence type="predicted"/>
<dbReference type="EMBL" id="JACEIK010001514">
    <property type="protein sequence ID" value="MCD7469976.1"/>
    <property type="molecule type" value="Genomic_DNA"/>
</dbReference>
<dbReference type="Proteomes" id="UP000823775">
    <property type="component" value="Unassembled WGS sequence"/>
</dbReference>
<name>A0ABS8TES8_DATST</name>